<sequence>MNAPLEATALRRPDYQLSDNLWADAGSVFLTGTQALIRILAMQGQRDAARGLHTQGFVSGYRGSPLGMVDQAIWKAGERFKKTGIRFVPAVNEELAATQVLGTQRVESDPERTVDGVYAMWYGKGPGVDRAGDALKHGNAYGSSPHGGVLVVAGDDHGCVSSSMPHQSDHAFMAWRMPVMQPASVAEYLEFGLYGYELSRYSGAWVGMAALSEIVESAGTVDLDAVNARVAAWEDADAVRAATGHAAPPDGLHYRWPDLPSLRIESRLEDKLAAVAAFTRRNSIDRHVIVSPHAKVGIVTCGKAHHDLMEVLRRLELSPDQLARAGVRLYKVGLSFPVEQTRLKEFARGLGEILIVEEKGAVVETQLRDLFYNAPPDARPVLVGKHDHAGQPLVSALGELRPSRLIELVAHWLAVHFPENHDLGDHLQHVRDFTPPELLANASDAVKRLPYFCAGCPHNTSTKVPEGSTARAGIGCHFMANWMDRSTAGLIQMGGEGVDWISHAMFTKTPHVFQNLGDGTYYHSGYLAIRQAVAAKATLTYKILFNDAVAMTGGQPVDGVISVDAIARQVESEGVTKVVVVSDAIHHYDAIKNKFPAGTEFHDRAALDEVQRRLREMPGVTVLIYEQTCAAEKRRRRKKGELADPPKRLFINEAVCEGCGDCTVQSNCVAVLPHETPMGRKRKIDQTSCNKDYSCAKGFCPSFVGVTGGKLRRKSGALAAGRDAFLHRVGALAHPAPHAWTGPYDLLVTGVGGTGVVTVGAVIAMAAHLEAKSASVLDFMGFAQKGGSVLSFVRLADTPERLNQVRIDTQQADAILACDVVVGASADALQTVRHGRTRVLANIHEIPVAESLRNPDADLHVDLLLEKMRFVAGEEQVETFDAQSLAEEFLGDTLAANIVATGYAWQRGLVPLSLEALMHAIELNGVAVAANQSAFSLGRLAAGDPAALDQLRAAPVEAAAHQVDDRPLETLLADARRHLTGYQNAAWAARFEQRIRALQAIEFALPGGDASLPFTRNAARSLLKLMSYKDEYEVARLYTDGAFLQKLKDQFEGDLKLEFHMAPPLLSRPAHGQAPAKVRLGGWMLPAMKWLAHGKRLRGTPFDLFGHTAERRTERALIDHFDRLLQEMATALTPDNQPTAARIAALPLSVRGFGHVKLANLDSARLREAELLHRFAPSRYAKPVDAPGAGQIRGIAIVASAR</sequence>
<dbReference type="NCBIfam" id="NF009588">
    <property type="entry name" value="PRK13029.1"/>
    <property type="match status" value="1"/>
</dbReference>
<dbReference type="InterPro" id="IPR002869">
    <property type="entry name" value="Pyrv_flavodox_OxRed_cen"/>
</dbReference>
<dbReference type="PANTHER" id="PTHR48084">
    <property type="entry name" value="2-OXOGLUTARATE OXIDOREDUCTASE SUBUNIT KORB-RELATED"/>
    <property type="match status" value="1"/>
</dbReference>
<keyword evidence="1" id="KW-0560">Oxidoreductase</keyword>
<organism evidence="4 5">
    <name type="scientific">Variovorax boronicumulans</name>
    <dbReference type="NCBI Taxonomy" id="436515"/>
    <lineage>
        <taxon>Bacteria</taxon>
        <taxon>Pseudomonadati</taxon>
        <taxon>Pseudomonadota</taxon>
        <taxon>Betaproteobacteria</taxon>
        <taxon>Burkholderiales</taxon>
        <taxon>Comamonadaceae</taxon>
        <taxon>Variovorax</taxon>
    </lineage>
</organism>
<dbReference type="EMBL" id="CP023284">
    <property type="protein sequence ID" value="ATA55505.1"/>
    <property type="molecule type" value="Genomic_DNA"/>
</dbReference>
<accession>A0A250DMA1</accession>
<evidence type="ECO:0000256" key="1">
    <source>
        <dbReference type="ARBA" id="ARBA00023002"/>
    </source>
</evidence>
<dbReference type="InterPro" id="IPR019752">
    <property type="entry name" value="Pyrv/ketoisovalerate_OxRed_cat"/>
</dbReference>
<dbReference type="Gene3D" id="3.40.50.970">
    <property type="match status" value="1"/>
</dbReference>
<protein>
    <submittedName>
        <fullName evidence="4">Pyruvate ferredoxin oxidoreductase</fullName>
    </submittedName>
</protein>
<evidence type="ECO:0000259" key="2">
    <source>
        <dbReference type="Pfam" id="PF01558"/>
    </source>
</evidence>
<dbReference type="Pfam" id="PF20169">
    <property type="entry name" value="DUF6537"/>
    <property type="match status" value="1"/>
</dbReference>
<dbReference type="RefSeq" id="WP_095745863.1">
    <property type="nucleotide sequence ID" value="NZ_CP023284.1"/>
</dbReference>
<dbReference type="AlphaFoldDB" id="A0A250DMA1"/>
<evidence type="ECO:0000313" key="5">
    <source>
        <dbReference type="Proteomes" id="UP000217154"/>
    </source>
</evidence>
<dbReference type="InterPro" id="IPR051457">
    <property type="entry name" value="2-oxoacid:Fd_oxidoreductase"/>
</dbReference>
<dbReference type="GO" id="GO:0016903">
    <property type="term" value="F:oxidoreductase activity, acting on the aldehyde or oxo group of donors"/>
    <property type="evidence" value="ECO:0007669"/>
    <property type="project" value="InterPro"/>
</dbReference>
<evidence type="ECO:0000313" key="4">
    <source>
        <dbReference type="EMBL" id="ATA55505.1"/>
    </source>
</evidence>
<feature type="domain" description="Pyruvate/ketoisovalerate oxidoreductase catalytic" evidence="2">
    <location>
        <begin position="752"/>
        <end position="938"/>
    </location>
</feature>
<dbReference type="Gene3D" id="3.40.920.10">
    <property type="entry name" value="Pyruvate-ferredoxin oxidoreductase, PFOR, domain III"/>
    <property type="match status" value="1"/>
</dbReference>
<dbReference type="Pfam" id="PF01558">
    <property type="entry name" value="POR"/>
    <property type="match status" value="1"/>
</dbReference>
<gene>
    <name evidence="4" type="ORF">CKY39_21445</name>
</gene>
<dbReference type="InterPro" id="IPR002880">
    <property type="entry name" value="Pyrv_Fd/Flavodoxin_OxRdtase_N"/>
</dbReference>
<name>A0A250DMA1_9BURK</name>
<dbReference type="InterPro" id="IPR009014">
    <property type="entry name" value="Transketo_C/PFOR_II"/>
</dbReference>
<evidence type="ECO:0000259" key="3">
    <source>
        <dbReference type="Pfam" id="PF20169"/>
    </source>
</evidence>
<dbReference type="CDD" id="cd07034">
    <property type="entry name" value="TPP_PYR_PFOR_IOR-alpha_like"/>
    <property type="match status" value="1"/>
</dbReference>
<dbReference type="Proteomes" id="UP000217154">
    <property type="component" value="Chromosome"/>
</dbReference>
<proteinExistence type="predicted"/>
<dbReference type="KEGG" id="vbo:CKY39_21445"/>
<dbReference type="SUPFAM" id="SSF52922">
    <property type="entry name" value="TK C-terminal domain-like"/>
    <property type="match status" value="1"/>
</dbReference>
<dbReference type="SUPFAM" id="SSF52518">
    <property type="entry name" value="Thiamin diphosphate-binding fold (THDP-binding)"/>
    <property type="match status" value="2"/>
</dbReference>
<dbReference type="InterPro" id="IPR029061">
    <property type="entry name" value="THDP-binding"/>
</dbReference>
<dbReference type="SUPFAM" id="SSF53323">
    <property type="entry name" value="Pyruvate-ferredoxin oxidoreductase, PFOR, domain III"/>
    <property type="match status" value="1"/>
</dbReference>
<feature type="domain" description="DUF6537" evidence="3">
    <location>
        <begin position="969"/>
        <end position="1169"/>
    </location>
</feature>
<keyword evidence="4" id="KW-0670">Pyruvate</keyword>
<reference evidence="4 5" key="1">
    <citation type="submission" date="2017-09" db="EMBL/GenBank/DDBJ databases">
        <title>The diverse metabolic capabilities of V. boronicumulans make it an excellent choice for continued studies on novel biodegradation.</title>
        <authorList>
            <person name="Sun S."/>
        </authorList>
    </citation>
    <scope>NUCLEOTIDE SEQUENCE [LARGE SCALE GENOMIC DNA]</scope>
    <source>
        <strain evidence="4 5">J1</strain>
    </source>
</reference>
<dbReference type="InterPro" id="IPR046667">
    <property type="entry name" value="DUF6537"/>
</dbReference>
<dbReference type="NCBIfam" id="NF009589">
    <property type="entry name" value="PRK13030.1"/>
    <property type="match status" value="1"/>
</dbReference>
<dbReference type="PANTHER" id="PTHR48084:SF3">
    <property type="entry name" value="SUBUNIT OF PYRUVATE:FLAVODOXIN OXIDOREDUCTASE"/>
    <property type="match status" value="1"/>
</dbReference>